<evidence type="ECO:0000313" key="2">
    <source>
        <dbReference type="EMBL" id="UWZ51814.1"/>
    </source>
</evidence>
<name>A0A9Q9IE83_9ACTN</name>
<dbReference type="KEGG" id="daur:Daura_34540"/>
<gene>
    <name evidence="2" type="ORF">Daura_34540</name>
</gene>
<protein>
    <submittedName>
        <fullName evidence="2">Uncharacterized protein</fullName>
    </submittedName>
</protein>
<keyword evidence="3" id="KW-1185">Reference proteome</keyword>
<proteinExistence type="predicted"/>
<evidence type="ECO:0000256" key="1">
    <source>
        <dbReference type="SAM" id="MobiDB-lite"/>
    </source>
</evidence>
<accession>A0A9Q9IE83</accession>
<reference evidence="2" key="1">
    <citation type="submission" date="2021-04" db="EMBL/GenBank/DDBJ databases">
        <title>Dactylosporangium aurantiacum NRRL B-8018 full assembly.</title>
        <authorList>
            <person name="Hartkoorn R.C."/>
            <person name="Beaudoing E."/>
            <person name="Hot D."/>
        </authorList>
    </citation>
    <scope>NUCLEOTIDE SEQUENCE</scope>
    <source>
        <strain evidence="2">NRRL B-8018</strain>
    </source>
</reference>
<dbReference type="AlphaFoldDB" id="A0A9Q9IE83"/>
<sequence>MPAGAGRGERFAGEAGQDFVEGTAANSTATSRASPSRAPGWSPPPHRCGGP</sequence>
<feature type="compositionally biased region" description="Pro residues" evidence="1">
    <location>
        <begin position="41"/>
        <end position="51"/>
    </location>
</feature>
<organism evidence="2 3">
    <name type="scientific">Dactylosporangium aurantiacum</name>
    <dbReference type="NCBI Taxonomy" id="35754"/>
    <lineage>
        <taxon>Bacteria</taxon>
        <taxon>Bacillati</taxon>
        <taxon>Actinomycetota</taxon>
        <taxon>Actinomycetes</taxon>
        <taxon>Micromonosporales</taxon>
        <taxon>Micromonosporaceae</taxon>
        <taxon>Dactylosporangium</taxon>
    </lineage>
</organism>
<feature type="region of interest" description="Disordered" evidence="1">
    <location>
        <begin position="1"/>
        <end position="51"/>
    </location>
</feature>
<dbReference type="RefSeq" id="WP_156090067.1">
    <property type="nucleotide sequence ID" value="NZ_CP073767.1"/>
</dbReference>
<evidence type="ECO:0000313" key="3">
    <source>
        <dbReference type="Proteomes" id="UP001058003"/>
    </source>
</evidence>
<dbReference type="Proteomes" id="UP001058003">
    <property type="component" value="Chromosome"/>
</dbReference>
<feature type="compositionally biased region" description="Low complexity" evidence="1">
    <location>
        <begin position="23"/>
        <end position="39"/>
    </location>
</feature>
<dbReference type="EMBL" id="CP073767">
    <property type="protein sequence ID" value="UWZ51814.1"/>
    <property type="molecule type" value="Genomic_DNA"/>
</dbReference>